<dbReference type="InterPro" id="IPR029062">
    <property type="entry name" value="Class_I_gatase-like"/>
</dbReference>
<dbReference type="AlphaFoldDB" id="A0A5R9IGB1"/>
<feature type="chain" id="PRO_5024299737" evidence="1">
    <location>
        <begin position="20"/>
        <end position="814"/>
    </location>
</feature>
<dbReference type="EMBL" id="VCBC01000011">
    <property type="protein sequence ID" value="TLU64322.1"/>
    <property type="molecule type" value="Genomic_DNA"/>
</dbReference>
<dbReference type="PANTHER" id="PTHR36447:SF2">
    <property type="entry name" value="BETA-GALACTOSIDASE YESZ"/>
    <property type="match status" value="1"/>
</dbReference>
<organism evidence="2 3">
    <name type="scientific">Thalassotalea litorea</name>
    <dbReference type="NCBI Taxonomy" id="2020715"/>
    <lineage>
        <taxon>Bacteria</taxon>
        <taxon>Pseudomonadati</taxon>
        <taxon>Pseudomonadota</taxon>
        <taxon>Gammaproteobacteria</taxon>
        <taxon>Alteromonadales</taxon>
        <taxon>Colwelliaceae</taxon>
        <taxon>Thalassotalea</taxon>
    </lineage>
</organism>
<evidence type="ECO:0000313" key="3">
    <source>
        <dbReference type="Proteomes" id="UP000307790"/>
    </source>
</evidence>
<evidence type="ECO:0000256" key="1">
    <source>
        <dbReference type="SAM" id="SignalP"/>
    </source>
</evidence>
<name>A0A5R9IGB1_9GAMM</name>
<accession>A0A5R9IGB1</accession>
<dbReference type="GO" id="GO:0005975">
    <property type="term" value="P:carbohydrate metabolic process"/>
    <property type="evidence" value="ECO:0007669"/>
    <property type="project" value="InterPro"/>
</dbReference>
<dbReference type="Gene3D" id="3.20.20.80">
    <property type="entry name" value="Glycosidases"/>
    <property type="match status" value="1"/>
</dbReference>
<dbReference type="PANTHER" id="PTHR36447">
    <property type="entry name" value="BETA-GALACTOSIDASE GANA"/>
    <property type="match status" value="1"/>
</dbReference>
<dbReference type="RefSeq" id="WP_138320305.1">
    <property type="nucleotide sequence ID" value="NZ_VCBC01000011.1"/>
</dbReference>
<protein>
    <submittedName>
        <fullName evidence="2">Glycoside hydrolase family 42</fullName>
    </submittedName>
</protein>
<dbReference type="InterPro" id="IPR003476">
    <property type="entry name" value="Glyco_hydro_42"/>
</dbReference>
<dbReference type="CDD" id="cd03143">
    <property type="entry name" value="A4_beta-galactosidase_middle_domain"/>
    <property type="match status" value="1"/>
</dbReference>
<gene>
    <name evidence="2" type="ORF">FE810_12015</name>
</gene>
<dbReference type="Proteomes" id="UP000307790">
    <property type="component" value="Unassembled WGS sequence"/>
</dbReference>
<dbReference type="SUPFAM" id="SSF51445">
    <property type="entry name" value="(Trans)glycosidases"/>
    <property type="match status" value="1"/>
</dbReference>
<feature type="signal peptide" evidence="1">
    <location>
        <begin position="1"/>
        <end position="19"/>
    </location>
</feature>
<proteinExistence type="predicted"/>
<reference evidence="2 3" key="1">
    <citation type="submission" date="2019-05" db="EMBL/GenBank/DDBJ databases">
        <title>Genome sequences of Thalassotalea litorea 1K03283.</title>
        <authorList>
            <person name="Zhang D."/>
        </authorList>
    </citation>
    <scope>NUCLEOTIDE SEQUENCE [LARGE SCALE GENOMIC DNA]</scope>
    <source>
        <strain evidence="2 3">MCCC 1K03283</strain>
    </source>
</reference>
<dbReference type="OrthoDB" id="1387316at2"/>
<evidence type="ECO:0000313" key="2">
    <source>
        <dbReference type="EMBL" id="TLU64322.1"/>
    </source>
</evidence>
<keyword evidence="3" id="KW-1185">Reference proteome</keyword>
<keyword evidence="1" id="KW-0732">Signal</keyword>
<sequence length="814" mass="93060">MKRCLIATSLASAILLTFGCDNQDKEALNTPTGQQQLSEQSAPAVSSLEQQARSKMNTLKEMMAQAREKDVDVAREETIMWFSEQFLKFANWDEANPDTIEAAFGYERYYANDKKKLAAELPDFERRKVIEILERGIDELGQELRGEIKRRPVNKVDWQGTKAADNMFISNGKPIFPYDYFSKTVGQPLTNTDIYNDHLGALYHGGENLYPVDHDRAINSFLLKEDGTFDEELMKELTDIPDTNIGFLVYWIMGIPEWVEEREPEVRKGRSLFTGFDVDNPLARELWGKIIRRTAELTKDKKVTELGFVLANEPHWFAEKGHWTQNFKEMNSISSYTLNKFRTWLDNKYDGDIEQLNSNWKSQFANFDSVAIEIPIDPALQGEPIWYDWSRYNMDRGTDWFTFMQNELHAVNPDADTHIKIMPRMFMDNARSGGIDTEALSELTTMVGHDAKSFGSRNIRPGKSSEWIEKYAYHWGVVAMFHDFLESVAPDKINVNSESHFLSSGQWRDLDTRTSYVRSVYWLATLLGMDANMGWFWARDPDGSPEDRLEGELDFFDPGLGGAYAGSNNMQPHVTNEVTQVMYDLNSFSEEIVALREQRRPIRLFYTETTAINIDDYMSQGYKLYESMFFEGFPLGFVTKNIIEKQDNDLWDVVVVYRNQFVTDEEFSTLQTYLNNGGTIILDTDKALTLNEYGQPRQQKLTAGKGELIVLQSEDIAAIKQAALAQVSDSSRPDVMISEDNGLPHKATMWRTIAQDDGSYLVNILNVGHNTAKLKLSLKDSRPVSITNLMTSNEMNGSFELESEGVLLLQVTPK</sequence>
<dbReference type="Gene3D" id="3.40.50.880">
    <property type="match status" value="1"/>
</dbReference>
<comment type="caution">
    <text evidence="2">The sequence shown here is derived from an EMBL/GenBank/DDBJ whole genome shotgun (WGS) entry which is preliminary data.</text>
</comment>
<dbReference type="PROSITE" id="PS51257">
    <property type="entry name" value="PROKAR_LIPOPROTEIN"/>
    <property type="match status" value="1"/>
</dbReference>
<dbReference type="GO" id="GO:0004565">
    <property type="term" value="F:beta-galactosidase activity"/>
    <property type="evidence" value="ECO:0007669"/>
    <property type="project" value="InterPro"/>
</dbReference>
<keyword evidence="2" id="KW-0378">Hydrolase</keyword>
<dbReference type="InterPro" id="IPR017853">
    <property type="entry name" value="GH"/>
</dbReference>